<evidence type="ECO:0000313" key="2">
    <source>
        <dbReference type="EMBL" id="VEL22972.1"/>
    </source>
</evidence>
<dbReference type="GO" id="GO:0007017">
    <property type="term" value="P:microtubule-based process"/>
    <property type="evidence" value="ECO:0007669"/>
    <property type="project" value="InterPro"/>
</dbReference>
<dbReference type="AlphaFoldDB" id="A0A3S5AG39"/>
<dbReference type="OrthoDB" id="6229432at2759"/>
<keyword evidence="3" id="KW-1185">Reference proteome</keyword>
<feature type="transmembrane region" description="Helical" evidence="1">
    <location>
        <begin position="39"/>
        <end position="57"/>
    </location>
</feature>
<name>A0A3S5AG39_9PLAT</name>
<keyword evidence="1" id="KW-1133">Transmembrane helix</keyword>
<dbReference type="GO" id="GO:0030286">
    <property type="term" value="C:dynein complex"/>
    <property type="evidence" value="ECO:0007669"/>
    <property type="project" value="InterPro"/>
</dbReference>
<accession>A0A3S5AG39</accession>
<organism evidence="2 3">
    <name type="scientific">Protopolystoma xenopodis</name>
    <dbReference type="NCBI Taxonomy" id="117903"/>
    <lineage>
        <taxon>Eukaryota</taxon>
        <taxon>Metazoa</taxon>
        <taxon>Spiralia</taxon>
        <taxon>Lophotrochozoa</taxon>
        <taxon>Platyhelminthes</taxon>
        <taxon>Monogenea</taxon>
        <taxon>Polyopisthocotylea</taxon>
        <taxon>Polystomatidea</taxon>
        <taxon>Polystomatidae</taxon>
        <taxon>Protopolystoma</taxon>
    </lineage>
</organism>
<dbReference type="EMBL" id="CAAALY010059367">
    <property type="protein sequence ID" value="VEL22972.1"/>
    <property type="molecule type" value="Genomic_DNA"/>
</dbReference>
<comment type="caution">
    <text evidence="2">The sequence shown here is derived from an EMBL/GenBank/DDBJ whole genome shotgun (WGS) entry which is preliminary data.</text>
</comment>
<dbReference type="SMART" id="SM01375">
    <property type="entry name" value="Dynein_light"/>
    <property type="match status" value="1"/>
</dbReference>
<dbReference type="Pfam" id="PF01221">
    <property type="entry name" value="Dynein_light"/>
    <property type="match status" value="1"/>
</dbReference>
<gene>
    <name evidence="2" type="ORF">PXEA_LOCUS16412</name>
</gene>
<dbReference type="SUPFAM" id="SSF54648">
    <property type="entry name" value="DLC"/>
    <property type="match status" value="1"/>
</dbReference>
<protein>
    <recommendedName>
        <fullName evidence="4">Dynein light chain</fullName>
    </recommendedName>
</protein>
<dbReference type="Proteomes" id="UP000784294">
    <property type="component" value="Unassembled WGS sequence"/>
</dbReference>
<keyword evidence="1" id="KW-0472">Membrane</keyword>
<proteinExistence type="predicted"/>
<evidence type="ECO:0000256" key="1">
    <source>
        <dbReference type="SAM" id="Phobius"/>
    </source>
</evidence>
<sequence length="231" mass="26508">MCTYVVSVLLPMLSPIVWTRMSLFVFMRTPPRDSELCRSYGFVYRGLFLAIVSLLHHHSFSFTLGQQIISIHSELVNQPRVCHSPSYTHCAGQFCRRQILKDICLPGSLDKSGCREASRKAPTFTMSRRDPDLPADIEVIQADMPLELKQKIINFVRPPLEELRQQGSTANLRFEPITQELKRHLDTTDGPLWHVVILVGQFTTHFSYSPGCLFHFKLGRFIVLAWKTPHL</sequence>
<reference evidence="2" key="1">
    <citation type="submission" date="2018-11" db="EMBL/GenBank/DDBJ databases">
        <authorList>
            <consortium name="Pathogen Informatics"/>
        </authorList>
    </citation>
    <scope>NUCLEOTIDE SEQUENCE</scope>
</reference>
<dbReference type="InterPro" id="IPR001372">
    <property type="entry name" value="Dynein_light_chain_typ-1/2"/>
</dbReference>
<dbReference type="InterPro" id="IPR037177">
    <property type="entry name" value="DLC_sf"/>
</dbReference>
<dbReference type="Gene3D" id="3.30.740.10">
    <property type="entry name" value="Protein Inhibitor Of Neuronal Nitric Oxide Synthase"/>
    <property type="match status" value="1"/>
</dbReference>
<keyword evidence="1" id="KW-0812">Transmembrane</keyword>
<dbReference type="CDD" id="cd21454">
    <property type="entry name" value="DLC-like_TAL"/>
    <property type="match status" value="1"/>
</dbReference>
<evidence type="ECO:0008006" key="4">
    <source>
        <dbReference type="Google" id="ProtNLM"/>
    </source>
</evidence>
<feature type="transmembrane region" description="Helical" evidence="1">
    <location>
        <begin position="6"/>
        <end position="27"/>
    </location>
</feature>
<evidence type="ECO:0000313" key="3">
    <source>
        <dbReference type="Proteomes" id="UP000784294"/>
    </source>
</evidence>